<keyword evidence="1" id="KW-0547">Nucleotide-binding</keyword>
<dbReference type="InterPro" id="IPR016032">
    <property type="entry name" value="Sig_transdc_resp-reg_C-effctor"/>
</dbReference>
<dbReference type="SUPFAM" id="SSF48452">
    <property type="entry name" value="TPR-like"/>
    <property type="match status" value="1"/>
</dbReference>
<evidence type="ECO:0000256" key="2">
    <source>
        <dbReference type="ARBA" id="ARBA00022840"/>
    </source>
</evidence>
<dbReference type="PANTHER" id="PTHR16305">
    <property type="entry name" value="TESTICULAR SOLUBLE ADENYLYL CYCLASE"/>
    <property type="match status" value="1"/>
</dbReference>
<dbReference type="PANTHER" id="PTHR16305:SF35">
    <property type="entry name" value="TRANSCRIPTIONAL ACTIVATOR DOMAIN"/>
    <property type="match status" value="1"/>
</dbReference>
<dbReference type="InterPro" id="IPR036388">
    <property type="entry name" value="WH-like_DNA-bd_sf"/>
</dbReference>
<evidence type="ECO:0000256" key="1">
    <source>
        <dbReference type="ARBA" id="ARBA00022741"/>
    </source>
</evidence>
<dbReference type="Gene3D" id="1.25.40.10">
    <property type="entry name" value="Tetratricopeptide repeat domain"/>
    <property type="match status" value="1"/>
</dbReference>
<dbReference type="InterPro" id="IPR041664">
    <property type="entry name" value="AAA_16"/>
</dbReference>
<evidence type="ECO:0000313" key="5">
    <source>
        <dbReference type="Proteomes" id="UP001500979"/>
    </source>
</evidence>
<dbReference type="PROSITE" id="PS00622">
    <property type="entry name" value="HTH_LUXR_1"/>
    <property type="match status" value="1"/>
</dbReference>
<dbReference type="InterPro" id="IPR027417">
    <property type="entry name" value="P-loop_NTPase"/>
</dbReference>
<dbReference type="Proteomes" id="UP001500979">
    <property type="component" value="Unassembled WGS sequence"/>
</dbReference>
<dbReference type="SUPFAM" id="SSF52540">
    <property type="entry name" value="P-loop containing nucleoside triphosphate hydrolases"/>
    <property type="match status" value="1"/>
</dbReference>
<proteinExistence type="predicted"/>
<comment type="caution">
    <text evidence="4">The sequence shown here is derived from an EMBL/GenBank/DDBJ whole genome shotgun (WGS) entry which is preliminary data.</text>
</comment>
<reference evidence="4 5" key="1">
    <citation type="journal article" date="2019" name="Int. J. Syst. Evol. Microbiol.">
        <title>The Global Catalogue of Microorganisms (GCM) 10K type strain sequencing project: providing services to taxonomists for standard genome sequencing and annotation.</title>
        <authorList>
            <consortium name="The Broad Institute Genomics Platform"/>
            <consortium name="The Broad Institute Genome Sequencing Center for Infectious Disease"/>
            <person name="Wu L."/>
            <person name="Ma J."/>
        </authorList>
    </citation>
    <scope>NUCLEOTIDE SEQUENCE [LARGE SCALE GENOMIC DNA]</scope>
    <source>
        <strain evidence="4 5">JCM 9383</strain>
    </source>
</reference>
<protein>
    <submittedName>
        <fullName evidence="4">LuxR family transcriptional regulator</fullName>
    </submittedName>
</protein>
<keyword evidence="2" id="KW-0067">ATP-binding</keyword>
<keyword evidence="5" id="KW-1185">Reference proteome</keyword>
<feature type="domain" description="HTH luxR-type" evidence="3">
    <location>
        <begin position="844"/>
        <end position="909"/>
    </location>
</feature>
<organism evidence="4 5">
    <name type="scientific">Saccharopolyspora taberi</name>
    <dbReference type="NCBI Taxonomy" id="60895"/>
    <lineage>
        <taxon>Bacteria</taxon>
        <taxon>Bacillati</taxon>
        <taxon>Actinomycetota</taxon>
        <taxon>Actinomycetes</taxon>
        <taxon>Pseudonocardiales</taxon>
        <taxon>Pseudonocardiaceae</taxon>
        <taxon>Saccharopolyspora</taxon>
    </lineage>
</organism>
<dbReference type="SMART" id="SM00421">
    <property type="entry name" value="HTH_LUXR"/>
    <property type="match status" value="1"/>
</dbReference>
<gene>
    <name evidence="4" type="ORF">GCM10010470_08880</name>
</gene>
<dbReference type="InterPro" id="IPR011990">
    <property type="entry name" value="TPR-like_helical_dom_sf"/>
</dbReference>
<sequence length="914" mass="99165">MAELQAALEGVRAGTGGCIILEGEPGIGKSTMIDVALDQARAAGVSVASGKATELDRLLPLAGLQKLLAEIPGAESVLRSSVPESNPLLLVRALESCVEEWASGGPVVLSLEDVHWADEMTLLVLRNLVPISTHQCPVLFLFSKRPTDTHSYVSRSLAQLLRDGARLQRVGPLDDADTLRMCTELLGTEPGPEIVRMARECAGNPFLLEELLTTLRKDGHVRMVDGKATVVAGDLPSGFADAVEQHLRCVCGQTRWLLSIASVLGRPFTVQELSMLSGIDVSELIPRVVEAIETSILVEEGPALAFRHDLLRQALYKRLQGPVRSGLHRQAATVLKEAGCSPVETTEHLIRSGQVSSDEAVRTLREAVEQVAPMSPNTAADMILRMLDVLGDDESPASLVAEAVRLLATAGRIADATEIAERRLLHQLNDEEEAALLLGLSEALYVTGRNGSVLEYTARALRKPNLSESQRADLMAIRSWALISSDDLDAAEQHAIGAVEHSTRGGSGAARACGTAAQGVVERLRGRIDRGMRLGLEAVSIADTLRGEALHRHARLWVCRTMVAADRFGEAASFCDRGIREANRMGTRWSQPYYQLCRAELSRASGRLAESHHRALKGLELAEQANVVAPMVHLLALLGELALHEGRMGDAAAHLNRADQLVATEECDHVDVLAWSLAQLFEARDRPDVALETVERIWAELPKRRGLLLHDPGFAVWSVRLGMRLGKHRKARAVMRTAREVADLNPQSSSLLGAALQAEGLLRGDPSLLRQAVQRLRASPRPLLRAEALEDLGRVETGSSRVALLEEARDLYRSSGAARLEARAESALPGRSAGVADEPLREHTSAEWQRLTRSETRVVRLVVEGLTNRAIALKLNLSPHTVDSHLRHSFAKLSVASRVELTRKLLKGGSGQHT</sequence>
<dbReference type="PRINTS" id="PR00038">
    <property type="entry name" value="HTHLUXR"/>
</dbReference>
<dbReference type="Pfam" id="PF00196">
    <property type="entry name" value="GerE"/>
    <property type="match status" value="1"/>
</dbReference>
<dbReference type="SUPFAM" id="SSF46894">
    <property type="entry name" value="C-terminal effector domain of the bipartite response regulators"/>
    <property type="match status" value="1"/>
</dbReference>
<accession>A0ABN3V4C9</accession>
<evidence type="ECO:0000313" key="4">
    <source>
        <dbReference type="EMBL" id="GAA2777927.1"/>
    </source>
</evidence>
<dbReference type="Gene3D" id="1.10.10.10">
    <property type="entry name" value="Winged helix-like DNA-binding domain superfamily/Winged helix DNA-binding domain"/>
    <property type="match status" value="1"/>
</dbReference>
<dbReference type="EMBL" id="BAAAUX010000004">
    <property type="protein sequence ID" value="GAA2777927.1"/>
    <property type="molecule type" value="Genomic_DNA"/>
</dbReference>
<dbReference type="InterPro" id="IPR000792">
    <property type="entry name" value="Tscrpt_reg_LuxR_C"/>
</dbReference>
<dbReference type="Pfam" id="PF13191">
    <property type="entry name" value="AAA_16"/>
    <property type="match status" value="1"/>
</dbReference>
<dbReference type="CDD" id="cd06170">
    <property type="entry name" value="LuxR_C_like"/>
    <property type="match status" value="1"/>
</dbReference>
<name>A0ABN3V4C9_9PSEU</name>
<dbReference type="PROSITE" id="PS50043">
    <property type="entry name" value="HTH_LUXR_2"/>
    <property type="match status" value="1"/>
</dbReference>
<evidence type="ECO:0000259" key="3">
    <source>
        <dbReference type="PROSITE" id="PS50043"/>
    </source>
</evidence>